<organism evidence="2 3">
    <name type="scientific">Elysia chlorotica</name>
    <name type="common">Eastern emerald elysia</name>
    <name type="synonym">Sea slug</name>
    <dbReference type="NCBI Taxonomy" id="188477"/>
    <lineage>
        <taxon>Eukaryota</taxon>
        <taxon>Metazoa</taxon>
        <taxon>Spiralia</taxon>
        <taxon>Lophotrochozoa</taxon>
        <taxon>Mollusca</taxon>
        <taxon>Gastropoda</taxon>
        <taxon>Heterobranchia</taxon>
        <taxon>Euthyneura</taxon>
        <taxon>Panpulmonata</taxon>
        <taxon>Sacoglossa</taxon>
        <taxon>Placobranchoidea</taxon>
        <taxon>Plakobranchidae</taxon>
        <taxon>Elysia</taxon>
    </lineage>
</organism>
<reference evidence="2 3" key="1">
    <citation type="submission" date="2019-01" db="EMBL/GenBank/DDBJ databases">
        <title>A draft genome assembly of the solar-powered sea slug Elysia chlorotica.</title>
        <authorList>
            <person name="Cai H."/>
            <person name="Li Q."/>
            <person name="Fang X."/>
            <person name="Li J."/>
            <person name="Curtis N.E."/>
            <person name="Altenburger A."/>
            <person name="Shibata T."/>
            <person name="Feng M."/>
            <person name="Maeda T."/>
            <person name="Schwartz J.A."/>
            <person name="Shigenobu S."/>
            <person name="Lundholm N."/>
            <person name="Nishiyama T."/>
            <person name="Yang H."/>
            <person name="Hasebe M."/>
            <person name="Li S."/>
            <person name="Pierce S.K."/>
            <person name="Wang J."/>
        </authorList>
    </citation>
    <scope>NUCLEOTIDE SEQUENCE [LARGE SCALE GENOMIC DNA]</scope>
    <source>
        <strain evidence="2">EC2010</strain>
        <tissue evidence="2">Whole organism of an adult</tissue>
    </source>
</reference>
<comment type="caution">
    <text evidence="2">The sequence shown here is derived from an EMBL/GenBank/DDBJ whole genome shotgun (WGS) entry which is preliminary data.</text>
</comment>
<dbReference type="AlphaFoldDB" id="A0A3S1BKT8"/>
<evidence type="ECO:0000256" key="1">
    <source>
        <dbReference type="SAM" id="MobiDB-lite"/>
    </source>
</evidence>
<dbReference type="OrthoDB" id="2286242at2759"/>
<keyword evidence="3" id="KW-1185">Reference proteome</keyword>
<accession>A0A3S1BKT8</accession>
<dbReference type="Proteomes" id="UP000271974">
    <property type="component" value="Unassembled WGS sequence"/>
</dbReference>
<gene>
    <name evidence="2" type="ORF">EGW08_022722</name>
</gene>
<protein>
    <submittedName>
        <fullName evidence="2">Uncharacterized protein</fullName>
    </submittedName>
</protein>
<sequence>MDSNEIVSVVQGKIESRRSTGHPKPGLIDNIKDGPEKNRTEVFTNTERREQEDYTVDRSKDYPVLFSRAASIQSARVPRLLSQSVTYYSDVGDGIQEDYTVDRSKDYPVLFSRAASIQSARVPRLLSQSVTYYSDVGDGIFATPPAFPHQIRLVAQGDNGQGGEQGFKDLHRLADDCSYLSLKDELSRGRVLVRVRDDELPKALQAKQDLTQKLEKATLKQYLYVTELFKNHSD</sequence>
<feature type="region of interest" description="Disordered" evidence="1">
    <location>
        <begin position="1"/>
        <end position="38"/>
    </location>
</feature>
<evidence type="ECO:0000313" key="3">
    <source>
        <dbReference type="Proteomes" id="UP000271974"/>
    </source>
</evidence>
<evidence type="ECO:0000313" key="2">
    <source>
        <dbReference type="EMBL" id="RUS69517.1"/>
    </source>
</evidence>
<name>A0A3S1BKT8_ELYCH</name>
<dbReference type="EMBL" id="RQTK01001657">
    <property type="protein sequence ID" value="RUS69517.1"/>
    <property type="molecule type" value="Genomic_DNA"/>
</dbReference>
<proteinExistence type="predicted"/>